<protein>
    <recommendedName>
        <fullName evidence="12">Phosphotransferase</fullName>
        <ecNumber evidence="12">2.7.1.-</ecNumber>
    </recommendedName>
</protein>
<dbReference type="GO" id="GO:0005536">
    <property type="term" value="F:D-glucose binding"/>
    <property type="evidence" value="ECO:0007669"/>
    <property type="project" value="InterPro"/>
</dbReference>
<dbReference type="GO" id="GO:0004340">
    <property type="term" value="F:glucokinase activity"/>
    <property type="evidence" value="ECO:0007669"/>
    <property type="project" value="TreeGrafter"/>
</dbReference>
<keyword evidence="6 12" id="KW-0418">Kinase</keyword>
<evidence type="ECO:0000256" key="5">
    <source>
        <dbReference type="ARBA" id="ARBA00022741"/>
    </source>
</evidence>
<evidence type="ECO:0000256" key="9">
    <source>
        <dbReference type="ARBA" id="ARBA00044613"/>
    </source>
</evidence>
<dbReference type="PANTHER" id="PTHR19443:SF16">
    <property type="entry name" value="HEXOKINASE TYPE 1-RELATED"/>
    <property type="match status" value="1"/>
</dbReference>
<comment type="caution">
    <text evidence="15">The sequence shown here is derived from an EMBL/GenBank/DDBJ whole genome shotgun (WGS) entry which is preliminary data.</text>
</comment>
<keyword evidence="4 12" id="KW-0808">Transferase</keyword>
<proteinExistence type="inferred from homology"/>
<dbReference type="EC" id="2.7.1.-" evidence="12"/>
<evidence type="ECO:0000259" key="13">
    <source>
        <dbReference type="Pfam" id="PF00349"/>
    </source>
</evidence>
<evidence type="ECO:0000256" key="2">
    <source>
        <dbReference type="ARBA" id="ARBA00005028"/>
    </source>
</evidence>
<dbReference type="InterPro" id="IPR019807">
    <property type="entry name" value="Hexokinase_BS"/>
</dbReference>
<dbReference type="GO" id="GO:0006096">
    <property type="term" value="P:glycolytic process"/>
    <property type="evidence" value="ECO:0007669"/>
    <property type="project" value="UniProtKB-KW"/>
</dbReference>
<dbReference type="GO" id="GO:0005829">
    <property type="term" value="C:cytosol"/>
    <property type="evidence" value="ECO:0007669"/>
    <property type="project" value="TreeGrafter"/>
</dbReference>
<comment type="pathway">
    <text evidence="1">Carbohydrate degradation; glycolysis; D-glyceraldehyde 3-phosphate and glycerone phosphate from D-glucose: step 1/4.</text>
</comment>
<sequence length="337" mass="37191">MPMGFTFSFPVTQNAINQGELQKWTKGFDIRGIENSDIVAMLQGTLNEYDLPVNVVSVINDTTGTLIASMYSDPNTIMGLVFGTGVNGAYFEKIENIEKLKGILPTDIIEDGYMAINCEFGAFDNAVAFLPITEYDIQINRNSENPNQQCYEKLISGYYLGEIVRLILVDCHAKGLIFKDQDTARLMIKNILDASFLSEVEKDSYYDLESTYDIVMKTLHIASVFEERNLIQKICLLVGSRAARLSACAIAGVMLQSGNKSGNCAIDGSVFNKYTGFKEKVEEALKEIFNWRGDSKKRPISLKSAEDGSGAGAAIIACLTKERLDKGKSVGRLNKSI</sequence>
<feature type="domain" description="Hexokinase N-terminal" evidence="13">
    <location>
        <begin position="1"/>
        <end position="71"/>
    </location>
</feature>
<dbReference type="GO" id="GO:0005524">
    <property type="term" value="F:ATP binding"/>
    <property type="evidence" value="ECO:0007669"/>
    <property type="project" value="UniProtKB-UniRule"/>
</dbReference>
<dbReference type="Pfam" id="PF00349">
    <property type="entry name" value="Hexokinase_1"/>
    <property type="match status" value="1"/>
</dbReference>
<evidence type="ECO:0000256" key="10">
    <source>
        <dbReference type="ARBA" id="ARBA00047905"/>
    </source>
</evidence>
<keyword evidence="7 12" id="KW-0067">ATP-binding</keyword>
<dbReference type="GO" id="GO:0019158">
    <property type="term" value="F:mannokinase activity"/>
    <property type="evidence" value="ECO:0007669"/>
    <property type="project" value="TreeGrafter"/>
</dbReference>
<evidence type="ECO:0000256" key="11">
    <source>
        <dbReference type="ARBA" id="ARBA00057794"/>
    </source>
</evidence>
<name>A0A9W6T074_CANBO</name>
<dbReference type="EMBL" id="BSXN01000808">
    <property type="protein sequence ID" value="GME69906.1"/>
    <property type="molecule type" value="Genomic_DNA"/>
</dbReference>
<organism evidence="15 16">
    <name type="scientific">Candida boidinii</name>
    <name type="common">Yeast</name>
    <dbReference type="NCBI Taxonomy" id="5477"/>
    <lineage>
        <taxon>Eukaryota</taxon>
        <taxon>Fungi</taxon>
        <taxon>Dikarya</taxon>
        <taxon>Ascomycota</taxon>
        <taxon>Saccharomycotina</taxon>
        <taxon>Pichiomycetes</taxon>
        <taxon>Pichiales</taxon>
        <taxon>Pichiaceae</taxon>
        <taxon>Ogataea</taxon>
        <taxon>Ogataea/Candida clade</taxon>
    </lineage>
</organism>
<gene>
    <name evidence="15" type="ORF">Cboi02_000263100</name>
</gene>
<dbReference type="InterPro" id="IPR001312">
    <property type="entry name" value="Hexokinase"/>
</dbReference>
<dbReference type="GO" id="GO:0008865">
    <property type="term" value="F:fructokinase activity"/>
    <property type="evidence" value="ECO:0007669"/>
    <property type="project" value="TreeGrafter"/>
</dbReference>
<dbReference type="PROSITE" id="PS51748">
    <property type="entry name" value="HEXOKINASE_2"/>
    <property type="match status" value="1"/>
</dbReference>
<keyword evidence="5 12" id="KW-0547">Nucleotide-binding</keyword>
<dbReference type="Gene3D" id="3.30.420.40">
    <property type="match status" value="1"/>
</dbReference>
<dbReference type="InterPro" id="IPR022672">
    <property type="entry name" value="Hexokinase_N"/>
</dbReference>
<evidence type="ECO:0000256" key="6">
    <source>
        <dbReference type="ARBA" id="ARBA00022777"/>
    </source>
</evidence>
<reference evidence="15" key="1">
    <citation type="submission" date="2023-04" db="EMBL/GenBank/DDBJ databases">
        <title>Candida boidinii NBRC 10035.</title>
        <authorList>
            <person name="Ichikawa N."/>
            <person name="Sato H."/>
            <person name="Tonouchi N."/>
        </authorList>
    </citation>
    <scope>NUCLEOTIDE SEQUENCE</scope>
    <source>
        <strain evidence="15">NBRC 10035</strain>
    </source>
</reference>
<dbReference type="GO" id="GO:0006013">
    <property type="term" value="P:mannose metabolic process"/>
    <property type="evidence" value="ECO:0007669"/>
    <property type="project" value="TreeGrafter"/>
</dbReference>
<evidence type="ECO:0000313" key="16">
    <source>
        <dbReference type="Proteomes" id="UP001165120"/>
    </source>
</evidence>
<evidence type="ECO:0000256" key="8">
    <source>
        <dbReference type="ARBA" id="ARBA00023152"/>
    </source>
</evidence>
<evidence type="ECO:0000259" key="14">
    <source>
        <dbReference type="Pfam" id="PF03727"/>
    </source>
</evidence>
<comment type="similarity">
    <text evidence="3 12">Belongs to the hexokinase family.</text>
</comment>
<dbReference type="PROSITE" id="PS00378">
    <property type="entry name" value="HEXOKINASE_1"/>
    <property type="match status" value="1"/>
</dbReference>
<dbReference type="PANTHER" id="PTHR19443">
    <property type="entry name" value="HEXOKINASE"/>
    <property type="match status" value="1"/>
</dbReference>
<dbReference type="InterPro" id="IPR043129">
    <property type="entry name" value="ATPase_NBD"/>
</dbReference>
<evidence type="ECO:0000256" key="4">
    <source>
        <dbReference type="ARBA" id="ARBA00022679"/>
    </source>
</evidence>
<dbReference type="Proteomes" id="UP001165120">
    <property type="component" value="Unassembled WGS sequence"/>
</dbReference>
<dbReference type="Gene3D" id="3.40.367.20">
    <property type="match status" value="1"/>
</dbReference>
<comment type="catalytic activity">
    <reaction evidence="10">
        <text>D-fructose + ATP = D-fructose 6-phosphate + ADP + H(+)</text>
        <dbReference type="Rhea" id="RHEA:16125"/>
        <dbReference type="ChEBI" id="CHEBI:15378"/>
        <dbReference type="ChEBI" id="CHEBI:30616"/>
        <dbReference type="ChEBI" id="CHEBI:37721"/>
        <dbReference type="ChEBI" id="CHEBI:61527"/>
        <dbReference type="ChEBI" id="CHEBI:456216"/>
        <dbReference type="EC" id="2.7.1.1"/>
    </reaction>
    <physiologicalReaction direction="left-to-right" evidence="10">
        <dbReference type="Rhea" id="RHEA:16126"/>
    </physiologicalReaction>
</comment>
<evidence type="ECO:0000256" key="7">
    <source>
        <dbReference type="ARBA" id="ARBA00022840"/>
    </source>
</evidence>
<comment type="pathway">
    <text evidence="2">Carbohydrate metabolism; hexose metabolism.</text>
</comment>
<evidence type="ECO:0000313" key="15">
    <source>
        <dbReference type="EMBL" id="GME69906.1"/>
    </source>
</evidence>
<comment type="function">
    <text evidence="11">Catalyzes the phosphorylation of hexose, such as D-glucose and D-fructose, to hexose 6-phosphate (D-glucose 6-phosphate and D-fructose 6-phosphate, respectively). Mediates the initial step of glycolysis by catalyzing phosphorylation of D-glucose to D-glucose 6-phosphate.</text>
</comment>
<dbReference type="GO" id="GO:0001678">
    <property type="term" value="P:intracellular glucose homeostasis"/>
    <property type="evidence" value="ECO:0007669"/>
    <property type="project" value="InterPro"/>
</dbReference>
<accession>A0A9W6T074</accession>
<keyword evidence="16" id="KW-1185">Reference proteome</keyword>
<feature type="domain" description="Hexokinase C-terminal" evidence="14">
    <location>
        <begin position="78"/>
        <end position="318"/>
    </location>
</feature>
<evidence type="ECO:0000256" key="3">
    <source>
        <dbReference type="ARBA" id="ARBA00009225"/>
    </source>
</evidence>
<dbReference type="SUPFAM" id="SSF53067">
    <property type="entry name" value="Actin-like ATPase domain"/>
    <property type="match status" value="2"/>
</dbReference>
<dbReference type="GO" id="GO:0006006">
    <property type="term" value="P:glucose metabolic process"/>
    <property type="evidence" value="ECO:0007669"/>
    <property type="project" value="TreeGrafter"/>
</dbReference>
<dbReference type="FunFam" id="3.40.367.20:FF:000004">
    <property type="entry name" value="Phosphotransferase"/>
    <property type="match status" value="1"/>
</dbReference>
<dbReference type="Pfam" id="PF03727">
    <property type="entry name" value="Hexokinase_2"/>
    <property type="match status" value="1"/>
</dbReference>
<evidence type="ECO:0000256" key="1">
    <source>
        <dbReference type="ARBA" id="ARBA00004888"/>
    </source>
</evidence>
<dbReference type="GO" id="GO:0005739">
    <property type="term" value="C:mitochondrion"/>
    <property type="evidence" value="ECO:0007669"/>
    <property type="project" value="TreeGrafter"/>
</dbReference>
<evidence type="ECO:0000256" key="12">
    <source>
        <dbReference type="RuleBase" id="RU362007"/>
    </source>
</evidence>
<dbReference type="PRINTS" id="PR00475">
    <property type="entry name" value="HEXOKINASE"/>
</dbReference>
<comment type="catalytic activity">
    <reaction evidence="9">
        <text>a D-hexose + ATP = a D-hexose 6-phosphate + ADP + H(+)</text>
        <dbReference type="Rhea" id="RHEA:22740"/>
        <dbReference type="ChEBI" id="CHEBI:4194"/>
        <dbReference type="ChEBI" id="CHEBI:15378"/>
        <dbReference type="ChEBI" id="CHEBI:30616"/>
        <dbReference type="ChEBI" id="CHEBI:229467"/>
        <dbReference type="ChEBI" id="CHEBI:456216"/>
        <dbReference type="EC" id="2.7.1.1"/>
    </reaction>
    <physiologicalReaction direction="left-to-right" evidence="9">
        <dbReference type="Rhea" id="RHEA:22741"/>
    </physiologicalReaction>
</comment>
<dbReference type="AlphaFoldDB" id="A0A9W6T074"/>
<keyword evidence="8 12" id="KW-0324">Glycolysis</keyword>
<dbReference type="InterPro" id="IPR022673">
    <property type="entry name" value="Hexokinase_C"/>
</dbReference>